<dbReference type="PANTHER" id="PTHR24068">
    <property type="entry name" value="UBIQUITIN-CONJUGATING ENZYME E2"/>
    <property type="match status" value="1"/>
</dbReference>
<protein>
    <submittedName>
        <fullName evidence="7">Uncharacterized protein LOC113215719</fullName>
    </submittedName>
</protein>
<organism evidence="6 7">
    <name type="scientific">Frankliniella occidentalis</name>
    <name type="common">Western flower thrips</name>
    <name type="synonym">Euthrips occidentalis</name>
    <dbReference type="NCBI Taxonomy" id="133901"/>
    <lineage>
        <taxon>Eukaryota</taxon>
        <taxon>Metazoa</taxon>
        <taxon>Ecdysozoa</taxon>
        <taxon>Arthropoda</taxon>
        <taxon>Hexapoda</taxon>
        <taxon>Insecta</taxon>
        <taxon>Pterygota</taxon>
        <taxon>Neoptera</taxon>
        <taxon>Paraneoptera</taxon>
        <taxon>Thysanoptera</taxon>
        <taxon>Terebrantia</taxon>
        <taxon>Thripoidea</taxon>
        <taxon>Thripidae</taxon>
        <taxon>Frankliniella</taxon>
    </lineage>
</organism>
<evidence type="ECO:0000256" key="1">
    <source>
        <dbReference type="ARBA" id="ARBA00022679"/>
    </source>
</evidence>
<keyword evidence="4" id="KW-0547">Nucleotide-binding</keyword>
<dbReference type="KEGG" id="foc:113215719"/>
<dbReference type="InterPro" id="IPR023313">
    <property type="entry name" value="UBQ-conjugating_AS"/>
</dbReference>
<keyword evidence="2 4" id="KW-0833">Ubl conjugation pathway</keyword>
<dbReference type="PROSITE" id="PS00183">
    <property type="entry name" value="UBC_1"/>
    <property type="match status" value="1"/>
</dbReference>
<evidence type="ECO:0000313" key="6">
    <source>
        <dbReference type="Proteomes" id="UP000504606"/>
    </source>
</evidence>
<dbReference type="Proteomes" id="UP000504606">
    <property type="component" value="Unplaced"/>
</dbReference>
<dbReference type="RefSeq" id="XP_052130199.1">
    <property type="nucleotide sequence ID" value="XM_052274239.1"/>
</dbReference>
<keyword evidence="1" id="KW-0808">Transferase</keyword>
<dbReference type="OrthoDB" id="10016341at2759"/>
<name>A0A9C6XT27_FRAOC</name>
<comment type="similarity">
    <text evidence="4">Belongs to the ubiquitin-conjugating enzyme family.</text>
</comment>
<evidence type="ECO:0000256" key="2">
    <source>
        <dbReference type="ARBA" id="ARBA00022786"/>
    </source>
</evidence>
<sequence length="148" mass="16485">MAEVRAHRFMKDIADFTKHAIDGICLTDYDTIGMRFIEVSVVGPAESPYAGGTFDVRLNLPLDFPFQAPKVYMSTTIWHPNISSVGRVCVSVLSSWSPATTLLEVSEAIHGLLADPNPDLPLNMEAARMLDTDKAMYEAIAKMWMWMC</sequence>
<evidence type="ECO:0000313" key="7">
    <source>
        <dbReference type="RefSeq" id="XP_052130199.1"/>
    </source>
</evidence>
<dbReference type="SMART" id="SM00212">
    <property type="entry name" value="UBCc"/>
    <property type="match status" value="1"/>
</dbReference>
<evidence type="ECO:0000256" key="4">
    <source>
        <dbReference type="RuleBase" id="RU362109"/>
    </source>
</evidence>
<feature type="domain" description="UBC core" evidence="5">
    <location>
        <begin position="4"/>
        <end position="148"/>
    </location>
</feature>
<dbReference type="GO" id="GO:0016740">
    <property type="term" value="F:transferase activity"/>
    <property type="evidence" value="ECO:0007669"/>
    <property type="project" value="UniProtKB-KW"/>
</dbReference>
<dbReference type="PROSITE" id="PS50127">
    <property type="entry name" value="UBC_2"/>
    <property type="match status" value="1"/>
</dbReference>
<keyword evidence="6" id="KW-1185">Reference proteome</keyword>
<dbReference type="InterPro" id="IPR016135">
    <property type="entry name" value="UBQ-conjugating_enzyme/RWD"/>
</dbReference>
<dbReference type="Gene3D" id="3.10.110.10">
    <property type="entry name" value="Ubiquitin Conjugating Enzyme"/>
    <property type="match status" value="1"/>
</dbReference>
<reference evidence="7" key="1">
    <citation type="submission" date="2025-08" db="UniProtKB">
        <authorList>
            <consortium name="RefSeq"/>
        </authorList>
    </citation>
    <scope>IDENTIFICATION</scope>
    <source>
        <tissue evidence="7">Whole organism</tissue>
    </source>
</reference>
<feature type="active site" description="Glycyl thioester intermediate" evidence="3">
    <location>
        <position position="89"/>
    </location>
</feature>
<dbReference type="AlphaFoldDB" id="A0A9C6XT27"/>
<keyword evidence="4" id="KW-0067">ATP-binding</keyword>
<dbReference type="GeneID" id="113215719"/>
<proteinExistence type="inferred from homology"/>
<evidence type="ECO:0000256" key="3">
    <source>
        <dbReference type="PROSITE-ProRule" id="PRU10133"/>
    </source>
</evidence>
<dbReference type="Pfam" id="PF00179">
    <property type="entry name" value="UQ_con"/>
    <property type="match status" value="1"/>
</dbReference>
<dbReference type="InterPro" id="IPR000608">
    <property type="entry name" value="UBC"/>
</dbReference>
<evidence type="ECO:0000259" key="5">
    <source>
        <dbReference type="PROSITE" id="PS50127"/>
    </source>
</evidence>
<dbReference type="GO" id="GO:0005524">
    <property type="term" value="F:ATP binding"/>
    <property type="evidence" value="ECO:0007669"/>
    <property type="project" value="UniProtKB-UniRule"/>
</dbReference>
<dbReference type="SUPFAM" id="SSF54495">
    <property type="entry name" value="UBC-like"/>
    <property type="match status" value="1"/>
</dbReference>
<gene>
    <name evidence="7" type="primary">LOC113215719</name>
</gene>
<accession>A0A9C6XT27</accession>